<evidence type="ECO:0000256" key="1">
    <source>
        <dbReference type="ARBA" id="ARBA00010873"/>
    </source>
</evidence>
<evidence type="ECO:0000259" key="3">
    <source>
        <dbReference type="Pfam" id="PF03389"/>
    </source>
</evidence>
<evidence type="ECO:0000313" key="5">
    <source>
        <dbReference type="Proteomes" id="UP000095512"/>
    </source>
</evidence>
<sequence length="384" mass="44222">MDFCHFPVKIVKRSEGRSAVEAADYRSRTKLTNEWDGQTHDYTRKRGVIHTEIMLPPNAPPEFSDRAALWNSVEQIEKAKDSQLARDIEASLPRELSREQQLALVRSFLKDNFVDKGMCADFAIHDKGNGNPHFHVLLTVRPLKENGEWAAKCRKVYELDAQGNRIPDGKGGWKNHREDTTDWNDKGNVELWRKAWAEYVNRAQAAIGLSDRIDHRSYKRQGIDKIPSIHLGVAAFQMEKRGIQTEKGNVNRQIAADNKLLKEIKARITRLYNWSKEEAARPQGKDSIMTQLWQAQHEMNRSAAHSNYGKAKALKQSAALFNFLHSNGITSMQQLHEKISAMNGAYYDLRGQLVSGERRRKKLDEHLKMWAQYEKHKGTRRQLD</sequence>
<evidence type="ECO:0000313" key="4">
    <source>
        <dbReference type="EMBL" id="CUP90689.1"/>
    </source>
</evidence>
<feature type="domain" description="MobA/MobL protein" evidence="3">
    <location>
        <begin position="17"/>
        <end position="241"/>
    </location>
</feature>
<keyword evidence="2" id="KW-0184">Conjugation</keyword>
<dbReference type="Proteomes" id="UP000095512">
    <property type="component" value="Unassembled WGS sequence"/>
</dbReference>
<protein>
    <submittedName>
        <fullName evidence="4">Plasmid mobilization system relaxase</fullName>
    </submittedName>
</protein>
<gene>
    <name evidence="4" type="primary">mobA_1</name>
    <name evidence="4" type="ORF">ERS852480_04368</name>
</gene>
<evidence type="ECO:0000256" key="2">
    <source>
        <dbReference type="ARBA" id="ARBA00022971"/>
    </source>
</evidence>
<reference evidence="4 5" key="1">
    <citation type="submission" date="2015-09" db="EMBL/GenBank/DDBJ databases">
        <authorList>
            <consortium name="Pathogen Informatics"/>
        </authorList>
    </citation>
    <scope>NUCLEOTIDE SEQUENCE [LARGE SCALE GENOMIC DNA]</scope>
    <source>
        <strain evidence="4 5">2789STDY5834865</strain>
    </source>
</reference>
<organism evidence="4 5">
    <name type="scientific">Enterocloster clostridioformis</name>
    <dbReference type="NCBI Taxonomy" id="1531"/>
    <lineage>
        <taxon>Bacteria</taxon>
        <taxon>Bacillati</taxon>
        <taxon>Bacillota</taxon>
        <taxon>Clostridia</taxon>
        <taxon>Lachnospirales</taxon>
        <taxon>Lachnospiraceae</taxon>
        <taxon>Enterocloster</taxon>
    </lineage>
</organism>
<dbReference type="InterPro" id="IPR005053">
    <property type="entry name" value="MobA_MobL"/>
</dbReference>
<dbReference type="RefSeq" id="WP_278335991.1">
    <property type="nucleotide sequence ID" value="NZ_CZAB01000060.1"/>
</dbReference>
<dbReference type="EMBL" id="CZAB01000060">
    <property type="protein sequence ID" value="CUP90689.1"/>
    <property type="molecule type" value="Genomic_DNA"/>
</dbReference>
<dbReference type="Pfam" id="PF03389">
    <property type="entry name" value="MobA_MobL"/>
    <property type="match status" value="1"/>
</dbReference>
<proteinExistence type="inferred from homology"/>
<accession>A0A174S8C1</accession>
<comment type="similarity">
    <text evidence="1">Belongs to the MobA/MobL family.</text>
</comment>
<dbReference type="AlphaFoldDB" id="A0A174S8C1"/>
<name>A0A174S8C1_9FIRM</name>
<dbReference type="NCBIfam" id="NF041496">
    <property type="entry name" value="MobQ"/>
    <property type="match status" value="1"/>
</dbReference>
<dbReference type="Gene3D" id="3.30.930.30">
    <property type="match status" value="1"/>
</dbReference>